<evidence type="ECO:0000313" key="4">
    <source>
        <dbReference type="Proteomes" id="UP000443582"/>
    </source>
</evidence>
<comment type="caution">
    <text evidence="3">The sequence shown here is derived from an EMBL/GenBank/DDBJ whole genome shotgun (WGS) entry which is preliminary data.</text>
</comment>
<feature type="chain" id="PRO_5046131270" evidence="2">
    <location>
        <begin position="19"/>
        <end position="64"/>
    </location>
</feature>
<evidence type="ECO:0000256" key="2">
    <source>
        <dbReference type="SAM" id="SignalP"/>
    </source>
</evidence>
<evidence type="ECO:0000256" key="1">
    <source>
        <dbReference type="SAM" id="MobiDB-lite"/>
    </source>
</evidence>
<protein>
    <submittedName>
        <fullName evidence="3">Uncharacterized protein</fullName>
    </submittedName>
</protein>
<proteinExistence type="predicted"/>
<gene>
    <name evidence="3" type="ORF">DAY19_05560</name>
</gene>
<feature type="compositionally biased region" description="Polar residues" evidence="1">
    <location>
        <begin position="44"/>
        <end position="58"/>
    </location>
</feature>
<keyword evidence="4" id="KW-1185">Reference proteome</keyword>
<name>A0ABY0IMY7_9BACT</name>
<feature type="signal peptide" evidence="2">
    <location>
        <begin position="1"/>
        <end position="18"/>
    </location>
</feature>
<keyword evidence="2" id="KW-0732">Signal</keyword>
<feature type="region of interest" description="Disordered" evidence="1">
    <location>
        <begin position="38"/>
        <end position="64"/>
    </location>
</feature>
<accession>A0ABY0IMY7</accession>
<dbReference type="EMBL" id="QDKL01000001">
    <property type="protein sequence ID" value="RZF23236.1"/>
    <property type="molecule type" value="Genomic_DNA"/>
</dbReference>
<organism evidence="3 4">
    <name type="scientific">Halobacteriovorax vibrionivorans</name>
    <dbReference type="NCBI Taxonomy" id="2152716"/>
    <lineage>
        <taxon>Bacteria</taxon>
        <taxon>Pseudomonadati</taxon>
        <taxon>Bdellovibrionota</taxon>
        <taxon>Bacteriovoracia</taxon>
        <taxon>Bacteriovoracales</taxon>
        <taxon>Halobacteriovoraceae</taxon>
        <taxon>Halobacteriovorax</taxon>
    </lineage>
</organism>
<evidence type="ECO:0000313" key="3">
    <source>
        <dbReference type="EMBL" id="RZF23236.1"/>
    </source>
</evidence>
<sequence length="64" mass="6736">MKKLLMVLFLMGTLSVQAEMSESSTPCDANNNEAKCESGDNCLTLDSESGESSQTDTSAKGDGQ</sequence>
<dbReference type="RefSeq" id="WP_114706183.1">
    <property type="nucleotide sequence ID" value="NZ_QDKL01000001.1"/>
</dbReference>
<reference evidence="4" key="1">
    <citation type="journal article" date="2019" name="Int. J. Syst. Evol. Microbiol.">
        <title>Halobacteriovorax valvorus sp. nov., a novel prokaryotic predator isolated from coastal seawater of China.</title>
        <authorList>
            <person name="Chen M.-X."/>
        </authorList>
    </citation>
    <scope>NUCLEOTIDE SEQUENCE [LARGE SCALE GENOMIC DNA]</scope>
    <source>
        <strain evidence="4">BL9</strain>
    </source>
</reference>
<dbReference type="Proteomes" id="UP000443582">
    <property type="component" value="Unassembled WGS sequence"/>
</dbReference>